<keyword evidence="1" id="KW-0963">Cytoplasm</keyword>
<accession>C6SH09</accession>
<organism evidence="6">
    <name type="scientific">Neisseria meningitidis alpha275</name>
    <dbReference type="NCBI Taxonomy" id="295996"/>
    <lineage>
        <taxon>Bacteria</taxon>
        <taxon>Pseudomonadati</taxon>
        <taxon>Pseudomonadota</taxon>
        <taxon>Betaproteobacteria</taxon>
        <taxon>Neisseriales</taxon>
        <taxon>Neisseriaceae</taxon>
        <taxon>Neisseria</taxon>
    </lineage>
</organism>
<keyword evidence="4" id="KW-0131">Cell cycle</keyword>
<evidence type="ECO:0000256" key="1">
    <source>
        <dbReference type="ARBA" id="ARBA00022490"/>
    </source>
</evidence>
<evidence type="ECO:0008006" key="7">
    <source>
        <dbReference type="Google" id="ProtNLM"/>
    </source>
</evidence>
<dbReference type="InterPro" id="IPR005234">
    <property type="entry name" value="ScpB_csome_segregation"/>
</dbReference>
<dbReference type="PANTHER" id="PTHR34298">
    <property type="entry name" value="SEGREGATION AND CONDENSATION PROTEIN B"/>
    <property type="match status" value="1"/>
</dbReference>
<dbReference type="AlphaFoldDB" id="C6SH09"/>
<dbReference type="EMBL" id="AM889138">
    <property type="protein sequence ID" value="CBA04523.1"/>
    <property type="molecule type" value="Genomic_DNA"/>
</dbReference>
<feature type="region of interest" description="Disordered" evidence="5">
    <location>
        <begin position="1"/>
        <end position="48"/>
    </location>
</feature>
<evidence type="ECO:0000313" key="6">
    <source>
        <dbReference type="EMBL" id="CBA04523.1"/>
    </source>
</evidence>
<dbReference type="Gene3D" id="1.10.10.10">
    <property type="entry name" value="Winged helix-like DNA-binding domain superfamily/Winged helix DNA-binding domain"/>
    <property type="match status" value="2"/>
</dbReference>
<feature type="compositionally biased region" description="Basic residues" evidence="5">
    <location>
        <begin position="11"/>
        <end position="29"/>
    </location>
</feature>
<evidence type="ECO:0000256" key="2">
    <source>
        <dbReference type="ARBA" id="ARBA00022618"/>
    </source>
</evidence>
<dbReference type="GO" id="GO:0051301">
    <property type="term" value="P:cell division"/>
    <property type="evidence" value="ECO:0007669"/>
    <property type="project" value="UniProtKB-KW"/>
</dbReference>
<reference evidence="6" key="1">
    <citation type="journal article" date="2008" name="Proc. Natl. Acad. Sci. U.S.A.">
        <title>Whole-genome comparison of disease and carriage strains provides insights into virulence evolution in Neisseria meningitidis.</title>
        <authorList>
            <person name="Schoen C."/>
            <person name="Blom J."/>
            <person name="Claus H."/>
            <person name="Schramm-Glueck A."/>
            <person name="Brandt P."/>
            <person name="Mueller T."/>
            <person name="Goesmann A."/>
            <person name="Joseph B."/>
            <person name="Konietzny S."/>
            <person name="Kurzai O."/>
            <person name="Schmitt C."/>
            <person name="Friedrich T."/>
            <person name="Linke B."/>
            <person name="Vogel U."/>
            <person name="Frosch M."/>
        </authorList>
    </citation>
    <scope>NUCLEOTIDE SEQUENCE</scope>
    <source>
        <strain evidence="6">Alpha275</strain>
    </source>
</reference>
<gene>
    <name evidence="6" type="primary">scpB</name>
    <name evidence="6" type="ORF">NMW_0226</name>
</gene>
<dbReference type="SUPFAM" id="SSF46785">
    <property type="entry name" value="Winged helix' DNA-binding domain"/>
    <property type="match status" value="2"/>
</dbReference>
<evidence type="ECO:0000256" key="5">
    <source>
        <dbReference type="SAM" id="MobiDB-lite"/>
    </source>
</evidence>
<sequence length="283" mass="31946">MKAKSAESPSKRRTNGKLGSKKPVRKKPNSKPYAKPEKQSVKGRSLRKHKECRLKNIFQAASLYSNRFQTAYPNPCRFSTDTRMTDKISPDALIEAALLTQTEPLTEKSMRELCVPPLSQDKLIDVLAQLKTRWQDRALQLVHTQEGWRFQIVQTAFERLGSLQEQRAPRYSRAVMETLAIIAYQQPVTRGDIEGIRGVAVSQNVMQTLQDRGWIEVIGHRDTLGKPALWATTATFLSDLGLNSLEELPPLTELGELVLPDLIEMQPTDEEEPETVPSDTLPN</sequence>
<evidence type="ECO:0000256" key="4">
    <source>
        <dbReference type="ARBA" id="ARBA00023306"/>
    </source>
</evidence>
<keyword evidence="2" id="KW-0132">Cell division</keyword>
<protein>
    <recommendedName>
        <fullName evidence="7">Segregation and condensation protein B</fullName>
    </recommendedName>
</protein>
<dbReference type="GO" id="GO:0051304">
    <property type="term" value="P:chromosome separation"/>
    <property type="evidence" value="ECO:0007669"/>
    <property type="project" value="InterPro"/>
</dbReference>
<proteinExistence type="predicted"/>
<evidence type="ECO:0000256" key="3">
    <source>
        <dbReference type="ARBA" id="ARBA00022829"/>
    </source>
</evidence>
<dbReference type="InterPro" id="IPR036388">
    <property type="entry name" value="WH-like_DNA-bd_sf"/>
</dbReference>
<dbReference type="InterPro" id="IPR036390">
    <property type="entry name" value="WH_DNA-bd_sf"/>
</dbReference>
<keyword evidence="3" id="KW-0159">Chromosome partition</keyword>
<name>C6SH09_NEIME</name>
<dbReference type="PANTHER" id="PTHR34298:SF2">
    <property type="entry name" value="SEGREGATION AND CONDENSATION PROTEIN B"/>
    <property type="match status" value="1"/>
</dbReference>
<dbReference type="Pfam" id="PF04079">
    <property type="entry name" value="SMC_ScpB"/>
    <property type="match status" value="1"/>
</dbReference>